<evidence type="ECO:0000313" key="12">
    <source>
        <dbReference type="EMBL" id="PJZ75163.1"/>
    </source>
</evidence>
<evidence type="ECO:0000256" key="6">
    <source>
        <dbReference type="ARBA" id="ARBA00022723"/>
    </source>
</evidence>
<dbReference type="AlphaFoldDB" id="A0A2M9ZTC8"/>
<evidence type="ECO:0000256" key="9">
    <source>
        <dbReference type="RuleBase" id="RU361205"/>
    </source>
</evidence>
<evidence type="ECO:0000256" key="3">
    <source>
        <dbReference type="ARBA" id="ARBA00004763"/>
    </source>
</evidence>
<evidence type="ECO:0000313" key="11">
    <source>
        <dbReference type="EMBL" id="PJZ71546.1"/>
    </source>
</evidence>
<dbReference type="OrthoDB" id="9811744at2"/>
<organism evidence="12 14">
    <name type="scientific">Leptospira perolatii</name>
    <dbReference type="NCBI Taxonomy" id="2023191"/>
    <lineage>
        <taxon>Bacteria</taxon>
        <taxon>Pseudomonadati</taxon>
        <taxon>Spirochaetota</taxon>
        <taxon>Spirochaetia</taxon>
        <taxon>Leptospirales</taxon>
        <taxon>Leptospiraceae</taxon>
        <taxon>Leptospira</taxon>
    </lineage>
</organism>
<gene>
    <name evidence="12" type="primary">folP</name>
    <name evidence="11" type="ORF">CH360_00460</name>
    <name evidence="12" type="ORF">CH373_00460</name>
</gene>
<protein>
    <recommendedName>
        <fullName evidence="4 9">Dihydropteroate synthase</fullName>
        <shortName evidence="9">DHPS</shortName>
        <ecNumber evidence="4 9">2.5.1.15</ecNumber>
    </recommendedName>
    <alternativeName>
        <fullName evidence="9">Dihydropteroate pyrophosphorylase</fullName>
    </alternativeName>
</protein>
<evidence type="ECO:0000313" key="14">
    <source>
        <dbReference type="Proteomes" id="UP000231990"/>
    </source>
</evidence>
<dbReference type="Proteomes" id="UP000231962">
    <property type="component" value="Unassembled WGS sequence"/>
</dbReference>
<sequence>METSESNKVGKESMTMNLPPKPLIFGILNITSDSFFDGGKYLQEEEAIRKAIELKEEGADVIDIGAQSSNIKAEWVDPSEEWKRIETVISELKRNGISISVDTYKPLVMRKALESGVDFINNIRGYVDSESLSVLREFCNLPTKHIIMYSHNHGNRAEEESHLTPENVMPEILEFFEERVRTMKGVGVPEENLIFDPGMGFFLSSDFRVSFSVIRQISELRKRFPKLMVSVTRKSFLGNALGGLAVEERGVPTAVSELYLWSKGVPMIRTHSPSDLIRAIDTWRFCSENS</sequence>
<accession>A0A2M9ZTC8</accession>
<keyword evidence="5 9" id="KW-0808">Transferase</keyword>
<dbReference type="PROSITE" id="PS00792">
    <property type="entry name" value="DHPS_1"/>
    <property type="match status" value="1"/>
</dbReference>
<dbReference type="GO" id="GO:0046656">
    <property type="term" value="P:folic acid biosynthetic process"/>
    <property type="evidence" value="ECO:0007669"/>
    <property type="project" value="UniProtKB-KW"/>
</dbReference>
<evidence type="ECO:0000259" key="10">
    <source>
        <dbReference type="PROSITE" id="PS50972"/>
    </source>
</evidence>
<comment type="pathway">
    <text evidence="3 9">Cofactor biosynthesis; tetrahydrofolate biosynthesis; 7,8-dihydrofolate from 2-amino-4-hydroxy-6-hydroxymethyl-7,8-dihydropteridine diphosphate and 4-aminobenzoate: step 1/2.</text>
</comment>
<proteinExistence type="inferred from homology"/>
<evidence type="ECO:0000256" key="8">
    <source>
        <dbReference type="ARBA" id="ARBA00022909"/>
    </source>
</evidence>
<dbReference type="UniPathway" id="UPA00077">
    <property type="reaction ID" value="UER00156"/>
</dbReference>
<dbReference type="PROSITE" id="PS50972">
    <property type="entry name" value="PTERIN_BINDING"/>
    <property type="match status" value="1"/>
</dbReference>
<comment type="caution">
    <text evidence="12">The sequence shown here is derived from an EMBL/GenBank/DDBJ whole genome shotgun (WGS) entry which is preliminary data.</text>
</comment>
<dbReference type="InterPro" id="IPR011005">
    <property type="entry name" value="Dihydropteroate_synth-like_sf"/>
</dbReference>
<dbReference type="Gene3D" id="3.20.20.20">
    <property type="entry name" value="Dihydropteroate synthase-like"/>
    <property type="match status" value="1"/>
</dbReference>
<dbReference type="GO" id="GO:0046654">
    <property type="term" value="P:tetrahydrofolate biosynthetic process"/>
    <property type="evidence" value="ECO:0007669"/>
    <property type="project" value="UniProtKB-UniPathway"/>
</dbReference>
<reference evidence="13 14" key="1">
    <citation type="submission" date="2017-07" db="EMBL/GenBank/DDBJ databases">
        <title>Leptospira spp. isolated from tropical soils.</title>
        <authorList>
            <person name="Thibeaux R."/>
            <person name="Iraola G."/>
            <person name="Ferres I."/>
            <person name="Bierque E."/>
            <person name="Girault D."/>
            <person name="Soupe-Gilbert M.-E."/>
            <person name="Picardeau M."/>
            <person name="Goarant C."/>
        </authorList>
    </citation>
    <scope>NUCLEOTIDE SEQUENCE [LARGE SCALE GENOMIC DNA]</scope>
    <source>
        <strain evidence="12 14">FH1-B-B1</strain>
        <strain evidence="11 13">FH1-B-C1</strain>
    </source>
</reference>
<name>A0A2M9ZTC8_9LEPT</name>
<dbReference type="Proteomes" id="UP000231990">
    <property type="component" value="Unassembled WGS sequence"/>
</dbReference>
<dbReference type="EMBL" id="NPDY01000001">
    <property type="protein sequence ID" value="PJZ71546.1"/>
    <property type="molecule type" value="Genomic_DNA"/>
</dbReference>
<evidence type="ECO:0000256" key="4">
    <source>
        <dbReference type="ARBA" id="ARBA00012458"/>
    </source>
</evidence>
<dbReference type="SUPFAM" id="SSF51717">
    <property type="entry name" value="Dihydropteroate synthetase-like"/>
    <property type="match status" value="1"/>
</dbReference>
<evidence type="ECO:0000256" key="2">
    <source>
        <dbReference type="ARBA" id="ARBA00001946"/>
    </source>
</evidence>
<dbReference type="NCBIfam" id="TIGR01496">
    <property type="entry name" value="DHPS"/>
    <property type="match status" value="1"/>
</dbReference>
<dbReference type="InterPro" id="IPR045031">
    <property type="entry name" value="DHP_synth-like"/>
</dbReference>
<evidence type="ECO:0000256" key="7">
    <source>
        <dbReference type="ARBA" id="ARBA00022842"/>
    </source>
</evidence>
<dbReference type="Pfam" id="PF00809">
    <property type="entry name" value="Pterin_bind"/>
    <property type="match status" value="1"/>
</dbReference>
<dbReference type="PANTHER" id="PTHR20941">
    <property type="entry name" value="FOLATE SYNTHESIS PROTEINS"/>
    <property type="match status" value="1"/>
</dbReference>
<keyword evidence="7 9" id="KW-0460">Magnesium</keyword>
<dbReference type="GO" id="GO:0004156">
    <property type="term" value="F:dihydropteroate synthase activity"/>
    <property type="evidence" value="ECO:0007669"/>
    <property type="project" value="UniProtKB-EC"/>
</dbReference>
<feature type="domain" description="Pterin-binding" evidence="10">
    <location>
        <begin position="22"/>
        <end position="281"/>
    </location>
</feature>
<dbReference type="GO" id="GO:0005829">
    <property type="term" value="C:cytosol"/>
    <property type="evidence" value="ECO:0007669"/>
    <property type="project" value="TreeGrafter"/>
</dbReference>
<dbReference type="InterPro" id="IPR006390">
    <property type="entry name" value="DHP_synth_dom"/>
</dbReference>
<dbReference type="InterPro" id="IPR000489">
    <property type="entry name" value="Pterin-binding_dom"/>
</dbReference>
<keyword evidence="13" id="KW-1185">Reference proteome</keyword>
<keyword evidence="8 9" id="KW-0289">Folate biosynthesis</keyword>
<comment type="function">
    <text evidence="9">Catalyzes the condensation of para-aminobenzoate (pABA) with 6-hydroxymethyl-7,8-dihydropterin diphosphate (DHPt-PP) to form 7,8-dihydropteroate (H2Pte), the immediate precursor of folate derivatives.</text>
</comment>
<evidence type="ECO:0000256" key="5">
    <source>
        <dbReference type="ARBA" id="ARBA00022679"/>
    </source>
</evidence>
<dbReference type="GO" id="GO:0046872">
    <property type="term" value="F:metal ion binding"/>
    <property type="evidence" value="ECO:0007669"/>
    <property type="project" value="UniProtKB-KW"/>
</dbReference>
<comment type="similarity">
    <text evidence="9">Belongs to the DHPS family.</text>
</comment>
<comment type="catalytic activity">
    <reaction evidence="1">
        <text>(7,8-dihydropterin-6-yl)methyl diphosphate + 4-aminobenzoate = 7,8-dihydropteroate + diphosphate</text>
        <dbReference type="Rhea" id="RHEA:19949"/>
        <dbReference type="ChEBI" id="CHEBI:17836"/>
        <dbReference type="ChEBI" id="CHEBI:17839"/>
        <dbReference type="ChEBI" id="CHEBI:33019"/>
        <dbReference type="ChEBI" id="CHEBI:72950"/>
        <dbReference type="EC" id="2.5.1.15"/>
    </reaction>
</comment>
<dbReference type="PANTHER" id="PTHR20941:SF1">
    <property type="entry name" value="FOLIC ACID SYNTHESIS PROTEIN FOL1"/>
    <property type="match status" value="1"/>
</dbReference>
<evidence type="ECO:0000313" key="13">
    <source>
        <dbReference type="Proteomes" id="UP000231962"/>
    </source>
</evidence>
<dbReference type="EC" id="2.5.1.15" evidence="4 9"/>
<evidence type="ECO:0000256" key="1">
    <source>
        <dbReference type="ARBA" id="ARBA00000012"/>
    </source>
</evidence>
<comment type="cofactor">
    <cofactor evidence="2 9">
        <name>Mg(2+)</name>
        <dbReference type="ChEBI" id="CHEBI:18420"/>
    </cofactor>
</comment>
<keyword evidence="6 9" id="KW-0479">Metal-binding</keyword>
<dbReference type="EMBL" id="NPDZ01000001">
    <property type="protein sequence ID" value="PJZ75163.1"/>
    <property type="molecule type" value="Genomic_DNA"/>
</dbReference>